<evidence type="ECO:0000313" key="3">
    <source>
        <dbReference type="EMBL" id="KAE9613959.1"/>
    </source>
</evidence>
<accession>A0A6A4QKF0</accession>
<feature type="repeat" description="PPR" evidence="2">
    <location>
        <begin position="255"/>
        <end position="289"/>
    </location>
</feature>
<feature type="repeat" description="PPR" evidence="2">
    <location>
        <begin position="338"/>
        <end position="372"/>
    </location>
</feature>
<evidence type="ECO:0000256" key="1">
    <source>
        <dbReference type="ARBA" id="ARBA00022737"/>
    </source>
</evidence>
<dbReference type="PANTHER" id="PTHR47931">
    <property type="entry name" value="OS01G0228400 PROTEIN"/>
    <property type="match status" value="1"/>
</dbReference>
<organism evidence="3 4">
    <name type="scientific">Lupinus albus</name>
    <name type="common">White lupine</name>
    <name type="synonym">Lupinus termis</name>
    <dbReference type="NCBI Taxonomy" id="3870"/>
    <lineage>
        <taxon>Eukaryota</taxon>
        <taxon>Viridiplantae</taxon>
        <taxon>Streptophyta</taxon>
        <taxon>Embryophyta</taxon>
        <taxon>Tracheophyta</taxon>
        <taxon>Spermatophyta</taxon>
        <taxon>Magnoliopsida</taxon>
        <taxon>eudicotyledons</taxon>
        <taxon>Gunneridae</taxon>
        <taxon>Pentapetalae</taxon>
        <taxon>rosids</taxon>
        <taxon>fabids</taxon>
        <taxon>Fabales</taxon>
        <taxon>Fabaceae</taxon>
        <taxon>Papilionoideae</taxon>
        <taxon>50 kb inversion clade</taxon>
        <taxon>genistoids sensu lato</taxon>
        <taxon>core genistoids</taxon>
        <taxon>Genisteae</taxon>
        <taxon>Lupinus</taxon>
    </lineage>
</organism>
<feature type="repeat" description="PPR" evidence="2">
    <location>
        <begin position="127"/>
        <end position="161"/>
    </location>
</feature>
<name>A0A6A4QKF0_LUPAL</name>
<reference evidence="4" key="1">
    <citation type="journal article" date="2020" name="Nat. Commun.">
        <title>Genome sequence of the cluster root forming white lupin.</title>
        <authorList>
            <person name="Hufnagel B."/>
            <person name="Marques A."/>
            <person name="Soriano A."/>
            <person name="Marques L."/>
            <person name="Divol F."/>
            <person name="Doumas P."/>
            <person name="Sallet E."/>
            <person name="Mancinotti D."/>
            <person name="Carrere S."/>
            <person name="Marande W."/>
            <person name="Arribat S."/>
            <person name="Keller J."/>
            <person name="Huneau C."/>
            <person name="Blein T."/>
            <person name="Aime D."/>
            <person name="Laguerre M."/>
            <person name="Taylor J."/>
            <person name="Schubert V."/>
            <person name="Nelson M."/>
            <person name="Geu-Flores F."/>
            <person name="Crespi M."/>
            <person name="Gallardo-Guerrero K."/>
            <person name="Delaux P.-M."/>
            <person name="Salse J."/>
            <person name="Berges H."/>
            <person name="Guyot R."/>
            <person name="Gouzy J."/>
            <person name="Peret B."/>
        </authorList>
    </citation>
    <scope>NUCLEOTIDE SEQUENCE [LARGE SCALE GENOMIC DNA]</scope>
    <source>
        <strain evidence="4">cv. Amiga</strain>
    </source>
</reference>
<dbReference type="OrthoDB" id="185373at2759"/>
<dbReference type="NCBIfam" id="TIGR00756">
    <property type="entry name" value="PPR"/>
    <property type="match status" value="8"/>
</dbReference>
<feature type="repeat" description="PPR" evidence="2">
    <location>
        <begin position="408"/>
        <end position="438"/>
    </location>
</feature>
<dbReference type="SUPFAM" id="SSF48452">
    <property type="entry name" value="TPR-like"/>
    <property type="match status" value="1"/>
</dbReference>
<feature type="repeat" description="PPR" evidence="2">
    <location>
        <begin position="220"/>
        <end position="254"/>
    </location>
</feature>
<dbReference type="InterPro" id="IPR011990">
    <property type="entry name" value="TPR-like_helical_dom_sf"/>
</dbReference>
<dbReference type="Pfam" id="PF13041">
    <property type="entry name" value="PPR_2"/>
    <property type="match status" value="3"/>
</dbReference>
<gene>
    <name evidence="3" type="ORF">Lalb_Chr05g0222931</name>
</gene>
<dbReference type="Pfam" id="PF12854">
    <property type="entry name" value="PPR_1"/>
    <property type="match status" value="1"/>
</dbReference>
<keyword evidence="4" id="KW-1185">Reference proteome</keyword>
<evidence type="ECO:0000256" key="2">
    <source>
        <dbReference type="PROSITE-ProRule" id="PRU00708"/>
    </source>
</evidence>
<feature type="repeat" description="PPR" evidence="2">
    <location>
        <begin position="440"/>
        <end position="474"/>
    </location>
</feature>
<dbReference type="Pfam" id="PF01535">
    <property type="entry name" value="PPR"/>
    <property type="match status" value="2"/>
</dbReference>
<proteinExistence type="predicted"/>
<dbReference type="PROSITE" id="PS51375">
    <property type="entry name" value="PPR"/>
    <property type="match status" value="9"/>
</dbReference>
<evidence type="ECO:0000313" key="4">
    <source>
        <dbReference type="Proteomes" id="UP000447434"/>
    </source>
</evidence>
<dbReference type="PANTHER" id="PTHR47931:SF2">
    <property type="entry name" value="OS01G0228400 PROTEIN"/>
    <property type="match status" value="1"/>
</dbReference>
<dbReference type="InterPro" id="IPR002885">
    <property type="entry name" value="PPR_rpt"/>
</dbReference>
<dbReference type="Proteomes" id="UP000447434">
    <property type="component" value="Chromosome 5"/>
</dbReference>
<feature type="repeat" description="PPR" evidence="2">
    <location>
        <begin position="373"/>
        <end position="407"/>
    </location>
</feature>
<protein>
    <submittedName>
        <fullName evidence="3">Putative tetratricopeptide-like helical domain-containing protein</fullName>
    </submittedName>
</protein>
<feature type="repeat" description="PPR" evidence="2">
    <location>
        <begin position="92"/>
        <end position="126"/>
    </location>
</feature>
<dbReference type="EMBL" id="WOCE01000005">
    <property type="protein sequence ID" value="KAE9613959.1"/>
    <property type="molecule type" value="Genomic_DNA"/>
</dbReference>
<comment type="caution">
    <text evidence="3">The sequence shown here is derived from an EMBL/GenBank/DDBJ whole genome shotgun (WGS) entry which is preliminary data.</text>
</comment>
<dbReference type="AlphaFoldDB" id="A0A6A4QKF0"/>
<keyword evidence="1" id="KW-0677">Repeat</keyword>
<dbReference type="Gene3D" id="1.25.40.10">
    <property type="entry name" value="Tetratricopeptide repeat domain"/>
    <property type="match status" value="3"/>
</dbReference>
<feature type="repeat" description="PPR" evidence="2">
    <location>
        <begin position="185"/>
        <end position="219"/>
    </location>
</feature>
<sequence>MDSRQKGTLMDNKSAESISVVELQQYKKKQRKTNSSPEETQNQSRCLICTGKNCCQTVHLRTKLMNTLIGKGKPQEAQAIFNSLTEEGHRPTLITYTTLVAALTRQKRFKSIPSLLSKVEENGMKPDSILFNAMINAFSDSGKADEAMKIYQKMKEYGCFGVAGRPYESMKLLEMMGQEEKVKPNERTYNIVIKAFCTAKKLEEAWGVLHKMVASGLQPDVVTYNTLARAYAQNGETEKAERLILKMQYNKLKPNERTCGIIISGYCKEGNMTDALRFLHKMKELGVHRNPVVFNSLIKGYLDTTDTDGVDEHCGKDSNSIKIGQALTLMEEFGIKPDVVTFSTIMNAWSSAGLMGNCEEIFNDMVKGGIEPDIHTYSILAKGYVRSGQTRKAEELITSMSKYGVQPNVVIFTTIISGWCTEGKMDRAIKLYEKMGISSNLKTYETLIWGYGEAKQPWKAEELLVAMEEKGVSPEMTTMQLVADAWRSVGLFTEANRIINDAQEESELDHNFENDNTPVQSLEMIYKKQKLSASQPNLLQIPEEVVAHPERTTNDNIRSQKIIKRTDIMRNATTSMTFVRTSSYGVQPLIVSRHQIQNHIVRHFLLDCCRLVSIH</sequence>